<feature type="compositionally biased region" description="Basic and acidic residues" evidence="1">
    <location>
        <begin position="17"/>
        <end position="27"/>
    </location>
</feature>
<dbReference type="EMBL" id="SRLO01000163">
    <property type="protein sequence ID" value="TNN70452.1"/>
    <property type="molecule type" value="Genomic_DNA"/>
</dbReference>
<evidence type="ECO:0000256" key="1">
    <source>
        <dbReference type="SAM" id="MobiDB-lite"/>
    </source>
</evidence>
<keyword evidence="3" id="KW-1185">Reference proteome</keyword>
<gene>
    <name evidence="2" type="ORF">EYF80_019329</name>
</gene>
<sequence>MQTARRVAPGGPLIGGRHLDTTRDTKSTVKKKLCKGVMATGVAVGADTVPGRSAAGRLRVSKLRVRSKRVQRKEKKQKENKKRQDETKAEMGSSETGQHCRRVDCADERLLPRSVLGPANNCLNLSRRDASLSVITGVPDVFWSAMRATSGMTGGRWGRERCLWRAACSPAASGGSVNRLRVTGAHGQQLGGCRRCGAGSCSHVDAQ</sequence>
<feature type="region of interest" description="Disordered" evidence="1">
    <location>
        <begin position="1"/>
        <end position="27"/>
    </location>
</feature>
<dbReference type="Proteomes" id="UP000314294">
    <property type="component" value="Unassembled WGS sequence"/>
</dbReference>
<reference evidence="2 3" key="1">
    <citation type="submission" date="2019-03" db="EMBL/GenBank/DDBJ databases">
        <title>First draft genome of Liparis tanakae, snailfish: a comprehensive survey of snailfish specific genes.</title>
        <authorList>
            <person name="Kim W."/>
            <person name="Song I."/>
            <person name="Jeong J.-H."/>
            <person name="Kim D."/>
            <person name="Kim S."/>
            <person name="Ryu S."/>
            <person name="Song J.Y."/>
            <person name="Lee S.K."/>
        </authorList>
    </citation>
    <scope>NUCLEOTIDE SEQUENCE [LARGE SCALE GENOMIC DNA]</scope>
    <source>
        <tissue evidence="2">Muscle</tissue>
    </source>
</reference>
<comment type="caution">
    <text evidence="2">The sequence shown here is derived from an EMBL/GenBank/DDBJ whole genome shotgun (WGS) entry which is preliminary data.</text>
</comment>
<dbReference type="AlphaFoldDB" id="A0A4Z2HZR0"/>
<feature type="region of interest" description="Disordered" evidence="1">
    <location>
        <begin position="65"/>
        <end position="98"/>
    </location>
</feature>
<feature type="compositionally biased region" description="Basic residues" evidence="1">
    <location>
        <begin position="65"/>
        <end position="81"/>
    </location>
</feature>
<name>A0A4Z2HZR0_9TELE</name>
<organism evidence="2 3">
    <name type="scientific">Liparis tanakae</name>
    <name type="common">Tanaka's snailfish</name>
    <dbReference type="NCBI Taxonomy" id="230148"/>
    <lineage>
        <taxon>Eukaryota</taxon>
        <taxon>Metazoa</taxon>
        <taxon>Chordata</taxon>
        <taxon>Craniata</taxon>
        <taxon>Vertebrata</taxon>
        <taxon>Euteleostomi</taxon>
        <taxon>Actinopterygii</taxon>
        <taxon>Neopterygii</taxon>
        <taxon>Teleostei</taxon>
        <taxon>Neoteleostei</taxon>
        <taxon>Acanthomorphata</taxon>
        <taxon>Eupercaria</taxon>
        <taxon>Perciformes</taxon>
        <taxon>Cottioidei</taxon>
        <taxon>Cottales</taxon>
        <taxon>Liparidae</taxon>
        <taxon>Liparis</taxon>
    </lineage>
</organism>
<evidence type="ECO:0000313" key="2">
    <source>
        <dbReference type="EMBL" id="TNN70452.1"/>
    </source>
</evidence>
<evidence type="ECO:0000313" key="3">
    <source>
        <dbReference type="Proteomes" id="UP000314294"/>
    </source>
</evidence>
<protein>
    <submittedName>
        <fullName evidence="2">Uncharacterized protein</fullName>
    </submittedName>
</protein>
<accession>A0A4Z2HZR0</accession>
<proteinExistence type="predicted"/>